<feature type="domain" description="Helicase ATP-binding" evidence="18">
    <location>
        <begin position="89"/>
        <end position="247"/>
    </location>
</feature>
<dbReference type="FunFam" id="3.90.1440.10:FF:000001">
    <property type="entry name" value="Preprotein translocase subunit SecA"/>
    <property type="match status" value="1"/>
</dbReference>
<dbReference type="HAMAP" id="MF_01382">
    <property type="entry name" value="SecA"/>
    <property type="match status" value="1"/>
</dbReference>
<comment type="cofactor">
    <cofactor evidence="1">
        <name>Zn(2+)</name>
        <dbReference type="ChEBI" id="CHEBI:29105"/>
    </cofactor>
</comment>
<evidence type="ECO:0000259" key="18">
    <source>
        <dbReference type="PROSITE" id="PS51192"/>
    </source>
</evidence>
<dbReference type="GO" id="GO:0043952">
    <property type="term" value="P:protein transport by the Sec complex"/>
    <property type="evidence" value="ECO:0007669"/>
    <property type="project" value="UniProtKB-ARBA"/>
</dbReference>
<keyword evidence="8 16" id="KW-0547">Nucleotide-binding</keyword>
<dbReference type="InterPro" id="IPR001650">
    <property type="entry name" value="Helicase_C-like"/>
</dbReference>
<dbReference type="GO" id="GO:0006605">
    <property type="term" value="P:protein targeting"/>
    <property type="evidence" value="ECO:0007669"/>
    <property type="project" value="UniProtKB-UniRule"/>
</dbReference>
<dbReference type="Gene3D" id="3.90.1440.10">
    <property type="entry name" value="SecA, preprotein cross-linking domain"/>
    <property type="match status" value="1"/>
</dbReference>
<dbReference type="GO" id="GO:0005886">
    <property type="term" value="C:plasma membrane"/>
    <property type="evidence" value="ECO:0007669"/>
    <property type="project" value="UniProtKB-SubCell"/>
</dbReference>
<dbReference type="GO" id="GO:0031522">
    <property type="term" value="C:cell envelope Sec protein transport complex"/>
    <property type="evidence" value="ECO:0007669"/>
    <property type="project" value="TreeGrafter"/>
</dbReference>
<dbReference type="PROSITE" id="PS01312">
    <property type="entry name" value="SECA"/>
    <property type="match status" value="1"/>
</dbReference>
<dbReference type="InterPro" id="IPR011115">
    <property type="entry name" value="SecA_DEAD"/>
</dbReference>
<dbReference type="CDD" id="cd18803">
    <property type="entry name" value="SF2_C_secA"/>
    <property type="match status" value="1"/>
</dbReference>
<comment type="similarity">
    <text evidence="2 16 17">Belongs to the SecA family.</text>
</comment>
<proteinExistence type="inferred from homology"/>
<evidence type="ECO:0000256" key="8">
    <source>
        <dbReference type="ARBA" id="ARBA00022741"/>
    </source>
</evidence>
<evidence type="ECO:0000256" key="7">
    <source>
        <dbReference type="ARBA" id="ARBA00022723"/>
    </source>
</evidence>
<dbReference type="PROSITE" id="PS51194">
    <property type="entry name" value="HELICASE_CTER"/>
    <property type="match status" value="1"/>
</dbReference>
<evidence type="ECO:0000256" key="12">
    <source>
        <dbReference type="ARBA" id="ARBA00022967"/>
    </source>
</evidence>
<dbReference type="Pfam" id="PF01043">
    <property type="entry name" value="SecA_PP_bind"/>
    <property type="match status" value="1"/>
</dbReference>
<dbReference type="Pfam" id="PF07516">
    <property type="entry name" value="SecA_SW"/>
    <property type="match status" value="1"/>
</dbReference>
<dbReference type="SUPFAM" id="SSF81767">
    <property type="entry name" value="Pre-protein crosslinking domain of SecA"/>
    <property type="match status" value="1"/>
</dbReference>
<dbReference type="InterPro" id="IPR000185">
    <property type="entry name" value="SecA"/>
</dbReference>
<keyword evidence="7" id="KW-0479">Metal-binding</keyword>
<feature type="binding site" evidence="16">
    <location>
        <position position="515"/>
    </location>
    <ligand>
        <name>ATP</name>
        <dbReference type="ChEBI" id="CHEBI:30616"/>
    </ligand>
</feature>
<dbReference type="SMART" id="SM00957">
    <property type="entry name" value="SecA_DEAD"/>
    <property type="match status" value="1"/>
</dbReference>
<dbReference type="AlphaFoldDB" id="A0A1I9YJT0"/>
<dbReference type="SMART" id="SM00958">
    <property type="entry name" value="SecA_PP_bind"/>
    <property type="match status" value="1"/>
</dbReference>
<evidence type="ECO:0000256" key="16">
    <source>
        <dbReference type="HAMAP-Rule" id="MF_01382"/>
    </source>
</evidence>
<dbReference type="GO" id="GO:0065002">
    <property type="term" value="P:intracellular protein transmembrane transport"/>
    <property type="evidence" value="ECO:0007669"/>
    <property type="project" value="UniProtKB-UniRule"/>
</dbReference>
<evidence type="ECO:0000256" key="3">
    <source>
        <dbReference type="ARBA" id="ARBA00022448"/>
    </source>
</evidence>
<dbReference type="Proteomes" id="UP000179860">
    <property type="component" value="Chromosome 1"/>
</dbReference>
<dbReference type="KEGG" id="pspw:BJG93_15045"/>
<dbReference type="InterPro" id="IPR011130">
    <property type="entry name" value="SecA_preprotein_X-link_dom"/>
</dbReference>
<gene>
    <name evidence="16 21" type="primary">secA</name>
    <name evidence="21" type="ORF">BJG93_15045</name>
</gene>
<organism evidence="21 22">
    <name type="scientific">Paraburkholderia sprentiae WSM5005</name>
    <dbReference type="NCBI Taxonomy" id="754502"/>
    <lineage>
        <taxon>Bacteria</taxon>
        <taxon>Pseudomonadati</taxon>
        <taxon>Pseudomonadota</taxon>
        <taxon>Betaproteobacteria</taxon>
        <taxon>Burkholderiales</taxon>
        <taxon>Burkholderiaceae</taxon>
        <taxon>Paraburkholderia</taxon>
    </lineage>
</organism>
<evidence type="ECO:0000256" key="9">
    <source>
        <dbReference type="ARBA" id="ARBA00022833"/>
    </source>
</evidence>
<keyword evidence="9" id="KW-0862">Zinc</keyword>
<keyword evidence="6" id="KW-0997">Cell inner membrane</keyword>
<evidence type="ECO:0000256" key="5">
    <source>
        <dbReference type="ARBA" id="ARBA00022490"/>
    </source>
</evidence>
<dbReference type="OrthoDB" id="9805579at2"/>
<dbReference type="Gene3D" id="1.10.3060.10">
    <property type="entry name" value="Helical scaffold and wing domains of SecA"/>
    <property type="match status" value="1"/>
</dbReference>
<dbReference type="CDD" id="cd17928">
    <property type="entry name" value="DEXDc_SecA"/>
    <property type="match status" value="1"/>
</dbReference>
<dbReference type="NCBIfam" id="NF009538">
    <property type="entry name" value="PRK12904.1"/>
    <property type="match status" value="1"/>
</dbReference>
<dbReference type="FunFam" id="1.10.3060.10:FF:000003">
    <property type="entry name" value="Protein translocase subunit SecA"/>
    <property type="match status" value="1"/>
</dbReference>
<sequence>MTTGFLQKIFGSRNQRLVKQYQKTVAAINALEPQIEQLTDDQLRAKTGEFRQRVASGESLDKILPEAFAVCREASKRVLKMRHFDVQLIGGMALHYGKIGEMRTGEGKTLVATLPVYLNALSGRGVHVVTVNDYLAQRDAEWMARLYNFLGLSVGINLSQMEHTAKQQAYAADITYGTNNEFGFDYLRDNMVYETDARVQRSLNFAVVDEVDSILIDEARTPLIISGQAEDHTELYVRMNALPPLLERQIGEEKADGTGVEKPGDYTLDEKGRQVFLTESGHEKAERLLSEWGLIGDGESLYAPQNITLMHHVYAALRAHTLFFKDQHYVVQNGEVIIVDEFTGRLMAGRRWSDGLHQAVEAKEHVKIQSENQTLASITFQNYFRMYAKLAGMTGTADTEAYEFNEIYGLETVVIPTNRPPKRIDKQDQIYKTAKERYDAVIRDIRDCFERGQPVLVGTTSIENSELLSHLLKQAGLPHEVLNAKQHAREAEIVAEAGRPQRITIATNMAGRGTDIVLGGNAEKQASFIEQDETLADDDKRRRIQKLHDEWQTLHDQVKAAGGLHIIGTERHESRRIDNQLRGRAGRQGDPGSSRFYLSLEDPLLRIFAGDRVRAIMDRLKMPEGEAIEAGIVSRSIESAQRKVEARNFDIRKQLLEYDDVSNDQRKVIYQQRNELLEANDITETITAMRHGVISDIVHQFVPVGSIEEQWDVPELEEVLRNEWQLDLAIQEMINESNSISVEEILEAVEAAADEGYEAKVQLVGRESFSAFERSIMLQTLDRAWREHLAALDHLRQGIHLRGYAQKNPKQEYKREAFELFAAMLDAVKLEVTRIVMNVQIQSPEQLEAAAEQMEEQGGHLENVEFRHAEFAEAGAAAPVAAEAATAAMIGDAMSHGHGASPQAAVHMNTENVPKVGRNDPCPCGSGKKYKQCHGKIA</sequence>
<evidence type="ECO:0000256" key="6">
    <source>
        <dbReference type="ARBA" id="ARBA00022519"/>
    </source>
</evidence>
<dbReference type="EC" id="7.4.2.8" evidence="16"/>
<dbReference type="SUPFAM" id="SSF81886">
    <property type="entry name" value="Helical scaffold and wing domains of SecA"/>
    <property type="match status" value="1"/>
</dbReference>
<keyword evidence="11 16" id="KW-0653">Protein transport</keyword>
<dbReference type="Gene3D" id="3.40.50.300">
    <property type="entry name" value="P-loop containing nucleotide triphosphate hydrolases"/>
    <property type="match status" value="2"/>
</dbReference>
<evidence type="ECO:0000256" key="1">
    <source>
        <dbReference type="ARBA" id="ARBA00001947"/>
    </source>
</evidence>
<dbReference type="InterPro" id="IPR014018">
    <property type="entry name" value="SecA_motor_DEAD"/>
</dbReference>
<evidence type="ECO:0000259" key="19">
    <source>
        <dbReference type="PROSITE" id="PS51194"/>
    </source>
</evidence>
<dbReference type="Pfam" id="PF07517">
    <property type="entry name" value="SecA_DEAD"/>
    <property type="match status" value="1"/>
</dbReference>
<keyword evidence="5 16" id="KW-0963">Cytoplasm</keyword>
<keyword evidence="12 16" id="KW-1278">Translocase</keyword>
<evidence type="ECO:0000256" key="13">
    <source>
        <dbReference type="ARBA" id="ARBA00023010"/>
    </source>
</evidence>
<dbReference type="InterPro" id="IPR027417">
    <property type="entry name" value="P-loop_NTPase"/>
</dbReference>
<protein>
    <recommendedName>
        <fullName evidence="16 17">Protein translocase subunit SecA</fullName>
        <ecNumber evidence="16">7.4.2.8</ecNumber>
    </recommendedName>
</protein>
<dbReference type="InterPro" id="IPR014001">
    <property type="entry name" value="Helicase_ATP-bd"/>
</dbReference>
<dbReference type="PRINTS" id="PR00906">
    <property type="entry name" value="SECA"/>
</dbReference>
<feature type="domain" description="Helicase C-terminal" evidence="19">
    <location>
        <begin position="426"/>
        <end position="645"/>
    </location>
</feature>
<keyword evidence="13 16" id="KW-0811">Translocation</keyword>
<dbReference type="EMBL" id="CP017561">
    <property type="protein sequence ID" value="APA86563.1"/>
    <property type="molecule type" value="Genomic_DNA"/>
</dbReference>
<evidence type="ECO:0000256" key="2">
    <source>
        <dbReference type="ARBA" id="ARBA00007650"/>
    </source>
</evidence>
<reference evidence="21" key="2">
    <citation type="submission" date="2021-06" db="EMBL/GenBank/DDBJ databases">
        <authorList>
            <person name="Rogers T.H."/>
            <person name="Ramsay J.P."/>
            <person name="Wang P."/>
            <person name="Terpolilli J."/>
        </authorList>
    </citation>
    <scope>NUCLEOTIDE SEQUENCE</scope>
    <source>
        <strain evidence="21">WSM5005</strain>
    </source>
</reference>
<accession>A0A1I9YJT0</accession>
<evidence type="ECO:0000256" key="15">
    <source>
        <dbReference type="ARBA" id="ARBA00034006"/>
    </source>
</evidence>
<reference evidence="21" key="1">
    <citation type="submission" date="2016-09" db="EMBL/GenBank/DDBJ databases">
        <title>The Complete Genome of Burkholderia sprentiae wsm5005.</title>
        <authorList>
            <person name="De Meyer S."/>
            <person name="Wang P."/>
            <person name="Terpolilli J."/>
        </authorList>
    </citation>
    <scope>NUCLEOTIDE SEQUENCE [LARGE SCALE GENOMIC DNA]</scope>
    <source>
        <strain evidence="21">WSM5005</strain>
    </source>
</reference>
<comment type="subcellular location">
    <subcellularLocation>
        <location evidence="16">Cell membrane</location>
        <topology evidence="16">Peripheral membrane protein</topology>
        <orientation evidence="16">Cytoplasmic side</orientation>
    </subcellularLocation>
    <subcellularLocation>
        <location evidence="16">Cytoplasm</location>
    </subcellularLocation>
    <text evidence="16">Distribution is 50-50.</text>
</comment>
<evidence type="ECO:0000256" key="10">
    <source>
        <dbReference type="ARBA" id="ARBA00022840"/>
    </source>
</evidence>
<evidence type="ECO:0000313" key="21">
    <source>
        <dbReference type="EMBL" id="APA86563.1"/>
    </source>
</evidence>
<dbReference type="RefSeq" id="WP_027198913.1">
    <property type="nucleotide sequence ID" value="NZ_CP017561.2"/>
</dbReference>
<evidence type="ECO:0000256" key="11">
    <source>
        <dbReference type="ARBA" id="ARBA00022927"/>
    </source>
</evidence>
<keyword evidence="3 16" id="KW-0813">Transport</keyword>
<dbReference type="GO" id="GO:0005829">
    <property type="term" value="C:cytosol"/>
    <property type="evidence" value="ECO:0007669"/>
    <property type="project" value="TreeGrafter"/>
</dbReference>
<dbReference type="NCBIfam" id="TIGR00963">
    <property type="entry name" value="secA"/>
    <property type="match status" value="1"/>
</dbReference>
<dbReference type="GO" id="GO:0008564">
    <property type="term" value="F:protein-exporting ATPase activity"/>
    <property type="evidence" value="ECO:0007669"/>
    <property type="project" value="UniProtKB-EC"/>
</dbReference>
<feature type="binding site" evidence="16">
    <location>
        <begin position="105"/>
        <end position="109"/>
    </location>
    <ligand>
        <name>ATP</name>
        <dbReference type="ChEBI" id="CHEBI:30616"/>
    </ligand>
</feature>
<dbReference type="PANTHER" id="PTHR30612">
    <property type="entry name" value="SECA INNER MEMBRANE COMPONENT OF SEC PROTEIN SECRETION SYSTEM"/>
    <property type="match status" value="1"/>
</dbReference>
<comment type="subunit">
    <text evidence="16">Monomer and homodimer. Part of the essential Sec protein translocation apparatus which comprises SecA, SecYEG and auxiliary proteins SecDF-YajC and YidC.</text>
</comment>
<dbReference type="PANTHER" id="PTHR30612:SF0">
    <property type="entry name" value="CHLOROPLAST PROTEIN-TRANSPORTING ATPASE"/>
    <property type="match status" value="1"/>
</dbReference>
<feature type="binding site" evidence="16">
    <location>
        <position position="87"/>
    </location>
    <ligand>
        <name>ATP</name>
        <dbReference type="ChEBI" id="CHEBI:30616"/>
    </ligand>
</feature>
<dbReference type="InterPro" id="IPR020937">
    <property type="entry name" value="SecA_CS"/>
</dbReference>
<evidence type="ECO:0000256" key="14">
    <source>
        <dbReference type="ARBA" id="ARBA00023136"/>
    </source>
</evidence>
<evidence type="ECO:0000259" key="20">
    <source>
        <dbReference type="PROSITE" id="PS51196"/>
    </source>
</evidence>
<comment type="catalytic activity">
    <reaction evidence="15 16">
        <text>ATP + H2O + cellular proteinSide 1 = ADP + phosphate + cellular proteinSide 2.</text>
        <dbReference type="EC" id="7.4.2.8"/>
    </reaction>
</comment>
<keyword evidence="4 16" id="KW-1003">Cell membrane</keyword>
<keyword evidence="22" id="KW-1185">Reference proteome</keyword>
<dbReference type="GO" id="GO:0017038">
    <property type="term" value="P:protein import"/>
    <property type="evidence" value="ECO:0007669"/>
    <property type="project" value="InterPro"/>
</dbReference>
<dbReference type="GO" id="GO:0005524">
    <property type="term" value="F:ATP binding"/>
    <property type="evidence" value="ECO:0007669"/>
    <property type="project" value="UniProtKB-UniRule"/>
</dbReference>
<keyword evidence="10 16" id="KW-0067">ATP-binding</keyword>
<evidence type="ECO:0000256" key="17">
    <source>
        <dbReference type="RuleBase" id="RU003874"/>
    </source>
</evidence>
<dbReference type="FunFam" id="3.40.50.300:FF:000081">
    <property type="entry name" value="Preprotein translocase subunit SecA"/>
    <property type="match status" value="1"/>
</dbReference>
<evidence type="ECO:0000256" key="4">
    <source>
        <dbReference type="ARBA" id="ARBA00022475"/>
    </source>
</evidence>
<dbReference type="STRING" id="754502.BJG93_15045"/>
<dbReference type="FunFam" id="3.40.50.300:FF:000113">
    <property type="entry name" value="Preprotein translocase subunit SecA"/>
    <property type="match status" value="1"/>
</dbReference>
<dbReference type="Pfam" id="PF02810">
    <property type="entry name" value="SEC-C"/>
    <property type="match status" value="1"/>
</dbReference>
<name>A0A1I9YJT0_9BURK</name>
<dbReference type="GO" id="GO:0046872">
    <property type="term" value="F:metal ion binding"/>
    <property type="evidence" value="ECO:0007669"/>
    <property type="project" value="UniProtKB-KW"/>
</dbReference>
<dbReference type="SUPFAM" id="SSF52540">
    <property type="entry name" value="P-loop containing nucleoside triphosphate hydrolases"/>
    <property type="match status" value="2"/>
</dbReference>
<comment type="function">
    <text evidence="16">Part of the Sec protein translocase complex. Interacts with the SecYEG preprotein conducting channel. Has a central role in coupling the hydrolysis of ATP to the transfer of proteins into and across the cell membrane, serving both as a receptor for the preprotein-SecB complex and as an ATP-driven molecular motor driving the stepwise translocation of polypeptide chains across the membrane.</text>
</comment>
<feature type="domain" description="SecA family profile" evidence="20">
    <location>
        <begin position="3"/>
        <end position="629"/>
    </location>
</feature>
<dbReference type="InterPro" id="IPR044722">
    <property type="entry name" value="SecA_SF2_C"/>
</dbReference>
<dbReference type="InterPro" id="IPR036266">
    <property type="entry name" value="SecA_Wing/Scaffold_sf"/>
</dbReference>
<dbReference type="InterPro" id="IPR036670">
    <property type="entry name" value="SecA_X-link_sf"/>
</dbReference>
<dbReference type="InterPro" id="IPR004027">
    <property type="entry name" value="SEC_C_motif"/>
</dbReference>
<evidence type="ECO:0000313" key="22">
    <source>
        <dbReference type="Proteomes" id="UP000179860"/>
    </source>
</evidence>
<keyword evidence="14 16" id="KW-0472">Membrane</keyword>
<dbReference type="InterPro" id="IPR011116">
    <property type="entry name" value="SecA_Wing/Scaffold"/>
</dbReference>
<dbReference type="PROSITE" id="PS51196">
    <property type="entry name" value="SECA_MOTOR_DEAD"/>
    <property type="match status" value="1"/>
</dbReference>
<dbReference type="Pfam" id="PF21090">
    <property type="entry name" value="P-loop_SecA"/>
    <property type="match status" value="1"/>
</dbReference>
<dbReference type="PROSITE" id="PS51192">
    <property type="entry name" value="HELICASE_ATP_BIND_1"/>
    <property type="match status" value="1"/>
</dbReference>